<reference evidence="4" key="1">
    <citation type="journal article" date="2019" name="Int. J. Syst. Evol. Microbiol.">
        <title>The Global Catalogue of Microorganisms (GCM) 10K type strain sequencing project: providing services to taxonomists for standard genome sequencing and annotation.</title>
        <authorList>
            <consortium name="The Broad Institute Genomics Platform"/>
            <consortium name="The Broad Institute Genome Sequencing Center for Infectious Disease"/>
            <person name="Wu L."/>
            <person name="Ma J."/>
        </authorList>
    </citation>
    <scope>NUCLEOTIDE SEQUENCE [LARGE SCALE GENOMIC DNA]</scope>
    <source>
        <strain evidence="4">CGMCC 4.7426</strain>
    </source>
</reference>
<feature type="compositionally biased region" description="Basic and acidic residues" evidence="1">
    <location>
        <begin position="59"/>
        <end position="75"/>
    </location>
</feature>
<gene>
    <name evidence="3" type="ORF">ACFO3D_05110</name>
</gene>
<accession>A0ABV9DFT6</accession>
<evidence type="ECO:0000313" key="4">
    <source>
        <dbReference type="Proteomes" id="UP001595989"/>
    </source>
</evidence>
<keyword evidence="4" id="KW-1185">Reference proteome</keyword>
<dbReference type="EMBL" id="JBHSFU010000004">
    <property type="protein sequence ID" value="MFC4557585.1"/>
    <property type="molecule type" value="Genomic_DNA"/>
</dbReference>
<organism evidence="3 4">
    <name type="scientific">Virgibacillus kekensis</name>
    <dbReference type="NCBI Taxonomy" id="202261"/>
    <lineage>
        <taxon>Bacteria</taxon>
        <taxon>Bacillati</taxon>
        <taxon>Bacillota</taxon>
        <taxon>Bacilli</taxon>
        <taxon>Bacillales</taxon>
        <taxon>Bacillaceae</taxon>
        <taxon>Virgibacillus</taxon>
    </lineage>
</organism>
<sequence>MDSPAVFFVVKELKGSKIPVLASFCIGTSPLLNVLLSMRINQESSAIGFGDKRCRFDDSETKFGDRRSGFEDKRALSQKIR</sequence>
<proteinExistence type="predicted"/>
<dbReference type="Proteomes" id="UP001595989">
    <property type="component" value="Unassembled WGS sequence"/>
</dbReference>
<protein>
    <submittedName>
        <fullName evidence="3">Uncharacterized protein</fullName>
    </submittedName>
</protein>
<keyword evidence="2" id="KW-1133">Transmembrane helix</keyword>
<feature type="region of interest" description="Disordered" evidence="1">
    <location>
        <begin position="59"/>
        <end position="81"/>
    </location>
</feature>
<dbReference type="RefSeq" id="WP_390293562.1">
    <property type="nucleotide sequence ID" value="NZ_JBHSFU010000004.1"/>
</dbReference>
<evidence type="ECO:0000313" key="3">
    <source>
        <dbReference type="EMBL" id="MFC4557585.1"/>
    </source>
</evidence>
<feature type="transmembrane region" description="Helical" evidence="2">
    <location>
        <begin position="18"/>
        <end position="36"/>
    </location>
</feature>
<name>A0ABV9DFT6_9BACI</name>
<comment type="caution">
    <text evidence="3">The sequence shown here is derived from an EMBL/GenBank/DDBJ whole genome shotgun (WGS) entry which is preliminary data.</text>
</comment>
<evidence type="ECO:0000256" key="1">
    <source>
        <dbReference type="SAM" id="MobiDB-lite"/>
    </source>
</evidence>
<keyword evidence="2" id="KW-0812">Transmembrane</keyword>
<keyword evidence="2" id="KW-0472">Membrane</keyword>
<evidence type="ECO:0000256" key="2">
    <source>
        <dbReference type="SAM" id="Phobius"/>
    </source>
</evidence>